<evidence type="ECO:0000256" key="1">
    <source>
        <dbReference type="SAM" id="SignalP"/>
    </source>
</evidence>
<dbReference type="SUPFAM" id="SSF50952">
    <property type="entry name" value="Soluble quinoprotein glucose dehydrogenase"/>
    <property type="match status" value="1"/>
</dbReference>
<dbReference type="Pfam" id="PF07589">
    <property type="entry name" value="PEP-CTERM"/>
    <property type="match status" value="1"/>
</dbReference>
<evidence type="ECO:0000313" key="4">
    <source>
        <dbReference type="Proteomes" id="UP000428328"/>
    </source>
</evidence>
<gene>
    <name evidence="3" type="ORF">GM415_10800</name>
</gene>
<dbReference type="InterPro" id="IPR011041">
    <property type="entry name" value="Quinoprot_gluc/sorb_DH_b-prop"/>
</dbReference>
<proteinExistence type="predicted"/>
<accession>A0A6I6JEL7</accession>
<organism evidence="3 4">
    <name type="scientific">Pseudodesulfovibrio cashew</name>
    <dbReference type="NCBI Taxonomy" id="2678688"/>
    <lineage>
        <taxon>Bacteria</taxon>
        <taxon>Pseudomonadati</taxon>
        <taxon>Thermodesulfobacteriota</taxon>
        <taxon>Desulfovibrionia</taxon>
        <taxon>Desulfovibrionales</taxon>
        <taxon>Desulfovibrionaceae</taxon>
    </lineage>
</organism>
<evidence type="ECO:0000259" key="2">
    <source>
        <dbReference type="Pfam" id="PF07589"/>
    </source>
</evidence>
<dbReference type="Proteomes" id="UP000428328">
    <property type="component" value="Chromosome"/>
</dbReference>
<keyword evidence="4" id="KW-1185">Reference proteome</keyword>
<protein>
    <submittedName>
        <fullName evidence="3">PEP-CTERM sorting domain-containing protein</fullName>
    </submittedName>
</protein>
<dbReference type="InterPro" id="IPR013424">
    <property type="entry name" value="Ice-binding_C"/>
</dbReference>
<evidence type="ECO:0000313" key="3">
    <source>
        <dbReference type="EMBL" id="QGY40591.1"/>
    </source>
</evidence>
<feature type="chain" id="PRO_5026039243" evidence="1">
    <location>
        <begin position="27"/>
        <end position="286"/>
    </location>
</feature>
<feature type="signal peptide" evidence="1">
    <location>
        <begin position="1"/>
        <end position="26"/>
    </location>
</feature>
<dbReference type="RefSeq" id="WP_158948037.1">
    <property type="nucleotide sequence ID" value="NZ_CP046400.1"/>
</dbReference>
<dbReference type="InterPro" id="IPR015943">
    <property type="entry name" value="WD40/YVTN_repeat-like_dom_sf"/>
</dbReference>
<reference evidence="3 4" key="1">
    <citation type="submission" date="2019-11" db="EMBL/GenBank/DDBJ databases">
        <authorList>
            <person name="Zheng R.K."/>
            <person name="Sun C.M."/>
        </authorList>
    </citation>
    <scope>NUCLEOTIDE SEQUENCE [LARGE SCALE GENOMIC DNA]</scope>
    <source>
        <strain evidence="3 4">SRB007</strain>
    </source>
</reference>
<sequence>MKTLSFRLPILLALILIPLLASTAHGAVLYGSAPIATGAPVSATYEMQTDASPSSPYYTGDSFQGLAAYNSEIYGLNLVNELVRLIGPVSHYTIGTVTNNGDQISSLGGLAFNSGGSLYAAGNDPILYGLDPTTGAVTSTANLIAPSPVTGLSFATGGAAGSSIGGHVLEEDDLLAVTDTELLLLLLDELTGDYLPIPLWQMPGLSSIAFDDDGRLYVGTSTGLMEWDFGTNTLGSVEVPGPGLDLPAATFTGLTSMGTPLATPEPSTFLLLGTALIGLYGLRRRF</sequence>
<dbReference type="NCBIfam" id="TIGR02595">
    <property type="entry name" value="PEP_CTERM"/>
    <property type="match status" value="1"/>
</dbReference>
<dbReference type="KEGG" id="psel:GM415_10800"/>
<dbReference type="AlphaFoldDB" id="A0A6I6JEL7"/>
<keyword evidence="1" id="KW-0732">Signal</keyword>
<dbReference type="Gene3D" id="2.130.10.10">
    <property type="entry name" value="YVTN repeat-like/Quinoprotein amine dehydrogenase"/>
    <property type="match status" value="1"/>
</dbReference>
<dbReference type="EMBL" id="CP046400">
    <property type="protein sequence ID" value="QGY40591.1"/>
    <property type="molecule type" value="Genomic_DNA"/>
</dbReference>
<name>A0A6I6JEL7_9BACT</name>
<feature type="domain" description="Ice-binding protein C-terminal" evidence="2">
    <location>
        <begin position="262"/>
        <end position="285"/>
    </location>
</feature>